<dbReference type="Proteomes" id="UP000708208">
    <property type="component" value="Unassembled WGS sequence"/>
</dbReference>
<organism evidence="1 2">
    <name type="scientific">Allacma fusca</name>
    <dbReference type="NCBI Taxonomy" id="39272"/>
    <lineage>
        <taxon>Eukaryota</taxon>
        <taxon>Metazoa</taxon>
        <taxon>Ecdysozoa</taxon>
        <taxon>Arthropoda</taxon>
        <taxon>Hexapoda</taxon>
        <taxon>Collembola</taxon>
        <taxon>Symphypleona</taxon>
        <taxon>Sminthuridae</taxon>
        <taxon>Allacma</taxon>
    </lineage>
</organism>
<proteinExistence type="predicted"/>
<sequence>DRIFGCSNSEGTVIAALNVTFGTGTKLV</sequence>
<name>A0A8J2JWI2_9HEXA</name>
<dbReference type="AlphaFoldDB" id="A0A8J2JWI2"/>
<comment type="caution">
    <text evidence="1">The sequence shown here is derived from an EMBL/GenBank/DDBJ whole genome shotgun (WGS) entry which is preliminary data.</text>
</comment>
<reference evidence="1" key="1">
    <citation type="submission" date="2021-06" db="EMBL/GenBank/DDBJ databases">
        <authorList>
            <person name="Hodson N. C."/>
            <person name="Mongue J. A."/>
            <person name="Jaron S. K."/>
        </authorList>
    </citation>
    <scope>NUCLEOTIDE SEQUENCE</scope>
</reference>
<feature type="non-terminal residue" evidence="1">
    <location>
        <position position="1"/>
    </location>
</feature>
<gene>
    <name evidence="1" type="ORF">AFUS01_LOCUS16733</name>
</gene>
<evidence type="ECO:0000313" key="2">
    <source>
        <dbReference type="Proteomes" id="UP000708208"/>
    </source>
</evidence>
<protein>
    <submittedName>
        <fullName evidence="1">Uncharacterized protein</fullName>
    </submittedName>
</protein>
<keyword evidence="2" id="KW-1185">Reference proteome</keyword>
<dbReference type="EMBL" id="CAJVCH010155302">
    <property type="protein sequence ID" value="CAG7727917.1"/>
    <property type="molecule type" value="Genomic_DNA"/>
</dbReference>
<accession>A0A8J2JWI2</accession>
<evidence type="ECO:0000313" key="1">
    <source>
        <dbReference type="EMBL" id="CAG7727917.1"/>
    </source>
</evidence>